<dbReference type="Gramene" id="mRNA:HanXRQr2_Chr03g0112831">
    <property type="protein sequence ID" value="mRNA:HanXRQr2_Chr03g0112831"/>
    <property type="gene ID" value="HanXRQr2_Chr03g0112831"/>
</dbReference>
<name>A0A9K3JG69_HELAN</name>
<comment type="caution">
    <text evidence="1">The sequence shown here is derived from an EMBL/GenBank/DDBJ whole genome shotgun (WGS) entry which is preliminary data.</text>
</comment>
<accession>A0A9K3JG69</accession>
<dbReference type="AlphaFoldDB" id="A0A9K3JG69"/>
<protein>
    <submittedName>
        <fullName evidence="1">Uncharacterized protein</fullName>
    </submittedName>
</protein>
<evidence type="ECO:0000313" key="2">
    <source>
        <dbReference type="Proteomes" id="UP000215914"/>
    </source>
</evidence>
<proteinExistence type="predicted"/>
<gene>
    <name evidence="1" type="ORF">HanXRQr2_Chr03g0112831</name>
</gene>
<reference evidence="1" key="1">
    <citation type="journal article" date="2017" name="Nature">
        <title>The sunflower genome provides insights into oil metabolism, flowering and Asterid evolution.</title>
        <authorList>
            <person name="Badouin H."/>
            <person name="Gouzy J."/>
            <person name="Grassa C.J."/>
            <person name="Murat F."/>
            <person name="Staton S.E."/>
            <person name="Cottret L."/>
            <person name="Lelandais-Briere C."/>
            <person name="Owens G.L."/>
            <person name="Carrere S."/>
            <person name="Mayjonade B."/>
            <person name="Legrand L."/>
            <person name="Gill N."/>
            <person name="Kane N.C."/>
            <person name="Bowers J.E."/>
            <person name="Hubner S."/>
            <person name="Bellec A."/>
            <person name="Berard A."/>
            <person name="Berges H."/>
            <person name="Blanchet N."/>
            <person name="Boniface M.C."/>
            <person name="Brunel D."/>
            <person name="Catrice O."/>
            <person name="Chaidir N."/>
            <person name="Claudel C."/>
            <person name="Donnadieu C."/>
            <person name="Faraut T."/>
            <person name="Fievet G."/>
            <person name="Helmstetter N."/>
            <person name="King M."/>
            <person name="Knapp S.J."/>
            <person name="Lai Z."/>
            <person name="Le Paslier M.C."/>
            <person name="Lippi Y."/>
            <person name="Lorenzon L."/>
            <person name="Mandel J.R."/>
            <person name="Marage G."/>
            <person name="Marchand G."/>
            <person name="Marquand E."/>
            <person name="Bret-Mestries E."/>
            <person name="Morien E."/>
            <person name="Nambeesan S."/>
            <person name="Nguyen T."/>
            <person name="Pegot-Espagnet P."/>
            <person name="Pouilly N."/>
            <person name="Raftis F."/>
            <person name="Sallet E."/>
            <person name="Schiex T."/>
            <person name="Thomas J."/>
            <person name="Vandecasteele C."/>
            <person name="Vares D."/>
            <person name="Vear F."/>
            <person name="Vautrin S."/>
            <person name="Crespi M."/>
            <person name="Mangin B."/>
            <person name="Burke J.M."/>
            <person name="Salse J."/>
            <person name="Munos S."/>
            <person name="Vincourt P."/>
            <person name="Rieseberg L.H."/>
            <person name="Langlade N.B."/>
        </authorList>
    </citation>
    <scope>NUCLEOTIDE SEQUENCE</scope>
    <source>
        <tissue evidence="1">Leaves</tissue>
    </source>
</reference>
<evidence type="ECO:0000313" key="1">
    <source>
        <dbReference type="EMBL" id="KAF5814593.1"/>
    </source>
</evidence>
<reference evidence="1" key="2">
    <citation type="submission" date="2020-06" db="EMBL/GenBank/DDBJ databases">
        <title>Helianthus annuus Genome sequencing and assembly Release 2.</title>
        <authorList>
            <person name="Gouzy J."/>
            <person name="Langlade N."/>
            <person name="Munos S."/>
        </authorList>
    </citation>
    <scope>NUCLEOTIDE SEQUENCE</scope>
    <source>
        <tissue evidence="1">Leaves</tissue>
    </source>
</reference>
<keyword evidence="2" id="KW-1185">Reference proteome</keyword>
<dbReference type="Proteomes" id="UP000215914">
    <property type="component" value="Unassembled WGS sequence"/>
</dbReference>
<sequence length="160" mass="18635">MLVGQATKYYLEICDFVWWKLGLHFGSSDFCCIPLLLRRVKNLFLQMINLVCRAPVSFFDSTPLSWMLNQVEHVFHSSFKLSRQSLLSSRSMLKIRHCLPVNLSPSRYHVDVDLMSSRGRSQNFYGVRLKFSGTYNTRNKNFKGPPKHVIRPSLIVLIYC</sequence>
<dbReference type="EMBL" id="MNCJ02000318">
    <property type="protein sequence ID" value="KAF5814593.1"/>
    <property type="molecule type" value="Genomic_DNA"/>
</dbReference>
<organism evidence="1 2">
    <name type="scientific">Helianthus annuus</name>
    <name type="common">Common sunflower</name>
    <dbReference type="NCBI Taxonomy" id="4232"/>
    <lineage>
        <taxon>Eukaryota</taxon>
        <taxon>Viridiplantae</taxon>
        <taxon>Streptophyta</taxon>
        <taxon>Embryophyta</taxon>
        <taxon>Tracheophyta</taxon>
        <taxon>Spermatophyta</taxon>
        <taxon>Magnoliopsida</taxon>
        <taxon>eudicotyledons</taxon>
        <taxon>Gunneridae</taxon>
        <taxon>Pentapetalae</taxon>
        <taxon>asterids</taxon>
        <taxon>campanulids</taxon>
        <taxon>Asterales</taxon>
        <taxon>Asteraceae</taxon>
        <taxon>Asteroideae</taxon>
        <taxon>Heliantheae alliance</taxon>
        <taxon>Heliantheae</taxon>
        <taxon>Helianthus</taxon>
    </lineage>
</organism>